<proteinExistence type="inferred from homology"/>
<gene>
    <name evidence="8" type="primary">cmpR_8</name>
    <name evidence="8" type="ORF">HDIA_3866</name>
</gene>
<dbReference type="Pfam" id="PF00126">
    <property type="entry name" value="HTH_1"/>
    <property type="match status" value="1"/>
</dbReference>
<dbReference type="SUPFAM" id="SSF53850">
    <property type="entry name" value="Periplasmic binding protein-like II"/>
    <property type="match status" value="1"/>
</dbReference>
<evidence type="ECO:0000259" key="7">
    <source>
        <dbReference type="PROSITE" id="PS50931"/>
    </source>
</evidence>
<evidence type="ECO:0000313" key="9">
    <source>
        <dbReference type="Proteomes" id="UP000223606"/>
    </source>
</evidence>
<organism evidence="8 9">
    <name type="scientific">Hartmannibacter diazotrophicus</name>
    <dbReference type="NCBI Taxonomy" id="1482074"/>
    <lineage>
        <taxon>Bacteria</taxon>
        <taxon>Pseudomonadati</taxon>
        <taxon>Pseudomonadota</taxon>
        <taxon>Alphaproteobacteria</taxon>
        <taxon>Hyphomicrobiales</taxon>
        <taxon>Pleomorphomonadaceae</taxon>
        <taxon>Hartmannibacter</taxon>
    </lineage>
</organism>
<keyword evidence="9" id="KW-1185">Reference proteome</keyword>
<dbReference type="RefSeq" id="WP_099557664.1">
    <property type="nucleotide sequence ID" value="NZ_LT960614.1"/>
</dbReference>
<dbReference type="GO" id="GO:0003700">
    <property type="term" value="F:DNA-binding transcription factor activity"/>
    <property type="evidence" value="ECO:0007669"/>
    <property type="project" value="InterPro"/>
</dbReference>
<dbReference type="OrthoDB" id="7840053at2"/>
<dbReference type="PROSITE" id="PS50931">
    <property type="entry name" value="HTH_LYSR"/>
    <property type="match status" value="1"/>
</dbReference>
<feature type="domain" description="HTH lysR-type" evidence="7">
    <location>
        <begin position="22"/>
        <end position="80"/>
    </location>
</feature>
<dbReference type="InterPro" id="IPR005119">
    <property type="entry name" value="LysR_subst-bd"/>
</dbReference>
<protein>
    <recommendedName>
        <fullName evidence="5">HTH-type transcriptional regulator CbbR</fullName>
    </recommendedName>
    <alternativeName>
        <fullName evidence="6">RuBisCO operon transcriptional regulator</fullName>
    </alternativeName>
</protein>
<name>A0A2C9DAT9_9HYPH</name>
<evidence type="ECO:0000256" key="3">
    <source>
        <dbReference type="ARBA" id="ARBA00023125"/>
    </source>
</evidence>
<dbReference type="InterPro" id="IPR036388">
    <property type="entry name" value="WH-like_DNA-bd_sf"/>
</dbReference>
<accession>A0A2C9DAT9</accession>
<dbReference type="PANTHER" id="PTHR30126:SF5">
    <property type="entry name" value="HTH-TYPE TRANSCRIPTIONAL ACTIVATOR CMPR"/>
    <property type="match status" value="1"/>
</dbReference>
<keyword evidence="4" id="KW-0804">Transcription</keyword>
<evidence type="ECO:0000256" key="5">
    <source>
        <dbReference type="ARBA" id="ARBA00039279"/>
    </source>
</evidence>
<dbReference type="SUPFAM" id="SSF46785">
    <property type="entry name" value="Winged helix' DNA-binding domain"/>
    <property type="match status" value="1"/>
</dbReference>
<dbReference type="InterPro" id="IPR000847">
    <property type="entry name" value="LysR_HTH_N"/>
</dbReference>
<evidence type="ECO:0000256" key="2">
    <source>
        <dbReference type="ARBA" id="ARBA00023015"/>
    </source>
</evidence>
<dbReference type="KEGG" id="hdi:HDIA_3866"/>
<keyword evidence="3" id="KW-0238">DNA-binding</keyword>
<dbReference type="GO" id="GO:0000976">
    <property type="term" value="F:transcription cis-regulatory region binding"/>
    <property type="evidence" value="ECO:0007669"/>
    <property type="project" value="TreeGrafter"/>
</dbReference>
<dbReference type="Gene3D" id="1.10.10.10">
    <property type="entry name" value="Winged helix-like DNA-binding domain superfamily/Winged helix DNA-binding domain"/>
    <property type="match status" value="1"/>
</dbReference>
<dbReference type="EMBL" id="LT960614">
    <property type="protein sequence ID" value="SON57407.1"/>
    <property type="molecule type" value="Genomic_DNA"/>
</dbReference>
<evidence type="ECO:0000256" key="4">
    <source>
        <dbReference type="ARBA" id="ARBA00023163"/>
    </source>
</evidence>
<sequence length="330" mass="35538">MILKFRISDESVRKTLNPLDQITLRQLRALQAVVSEGTISAAAARLGLTGPAIHNQLKLLEDSVESALLVREGHGRGTPTPQGAALLTAYEEAHTALERAVQTIRALNAGKIGSVTLGVVSTAKYVAPGIVARLKSEMPDVEVRLKVANRADTIEALGKGEYDLCIMGRPPQMPKVDATPLVDHPHVIIAAADHPLADKDTVTADDLGKELFVTRETGSGTRILAAHYLNEIGNGREFQTIEMTSNETIKQAVLSGLGIALISAHTVAEELRTGRLVSLPCDGMPIIRRWFLCAPTERPPGMAALKVREWISANAETIFPAFDVMKRGRG</sequence>
<dbReference type="Pfam" id="PF03466">
    <property type="entry name" value="LysR_substrate"/>
    <property type="match status" value="1"/>
</dbReference>
<evidence type="ECO:0000313" key="8">
    <source>
        <dbReference type="EMBL" id="SON57407.1"/>
    </source>
</evidence>
<evidence type="ECO:0000256" key="6">
    <source>
        <dbReference type="ARBA" id="ARBA00043141"/>
    </source>
</evidence>
<evidence type="ECO:0000256" key="1">
    <source>
        <dbReference type="ARBA" id="ARBA00009437"/>
    </source>
</evidence>
<dbReference type="InterPro" id="IPR036390">
    <property type="entry name" value="WH_DNA-bd_sf"/>
</dbReference>
<reference evidence="9" key="1">
    <citation type="submission" date="2017-09" db="EMBL/GenBank/DDBJ databases">
        <title>Genome sequence of Nannocystis excedens DSM 71.</title>
        <authorList>
            <person name="Blom J."/>
        </authorList>
    </citation>
    <scope>NUCLEOTIDE SEQUENCE [LARGE SCALE GENOMIC DNA]</scope>
    <source>
        <strain evidence="9">type strain: E19</strain>
    </source>
</reference>
<comment type="similarity">
    <text evidence="1">Belongs to the LysR transcriptional regulatory family.</text>
</comment>
<keyword evidence="2" id="KW-0805">Transcription regulation</keyword>
<dbReference type="Proteomes" id="UP000223606">
    <property type="component" value="Chromosome 1"/>
</dbReference>
<dbReference type="AlphaFoldDB" id="A0A2C9DAT9"/>
<dbReference type="Gene3D" id="3.40.190.10">
    <property type="entry name" value="Periplasmic binding protein-like II"/>
    <property type="match status" value="2"/>
</dbReference>
<dbReference type="PANTHER" id="PTHR30126">
    <property type="entry name" value="HTH-TYPE TRANSCRIPTIONAL REGULATOR"/>
    <property type="match status" value="1"/>
</dbReference>